<comment type="caution">
    <text evidence="1">The sequence shown here is derived from an EMBL/GenBank/DDBJ whole genome shotgun (WGS) entry which is preliminary data.</text>
</comment>
<accession>A0ACB9MA42</accession>
<sequence length="122" mass="13759">MMDPVMNDVGIDTECPSLTEDDEDFLWALRKMTSSFFSAPASSFGEENTKELEEEDGSLDWNCAVAAELRRCTMVEESARKGFSVRCSWEDRAIIREAFGTAIGSVGTRQRRTKANHFLYSD</sequence>
<proteinExistence type="predicted"/>
<gene>
    <name evidence="1" type="ORF">MLD38_033661</name>
</gene>
<reference evidence="2" key="1">
    <citation type="journal article" date="2023" name="Front. Plant Sci.">
        <title>Chromosomal-level genome assembly of Melastoma candidum provides insights into trichome evolution.</title>
        <authorList>
            <person name="Zhong Y."/>
            <person name="Wu W."/>
            <person name="Sun C."/>
            <person name="Zou P."/>
            <person name="Liu Y."/>
            <person name="Dai S."/>
            <person name="Zhou R."/>
        </authorList>
    </citation>
    <scope>NUCLEOTIDE SEQUENCE [LARGE SCALE GENOMIC DNA]</scope>
</reference>
<keyword evidence="2" id="KW-1185">Reference proteome</keyword>
<evidence type="ECO:0000313" key="2">
    <source>
        <dbReference type="Proteomes" id="UP001057402"/>
    </source>
</evidence>
<dbReference type="EMBL" id="CM042889">
    <property type="protein sequence ID" value="KAI4320154.1"/>
    <property type="molecule type" value="Genomic_DNA"/>
</dbReference>
<name>A0ACB9MA42_9MYRT</name>
<evidence type="ECO:0000313" key="1">
    <source>
        <dbReference type="EMBL" id="KAI4320154.1"/>
    </source>
</evidence>
<dbReference type="Proteomes" id="UP001057402">
    <property type="component" value="Chromosome 10"/>
</dbReference>
<organism evidence="1 2">
    <name type="scientific">Melastoma candidum</name>
    <dbReference type="NCBI Taxonomy" id="119954"/>
    <lineage>
        <taxon>Eukaryota</taxon>
        <taxon>Viridiplantae</taxon>
        <taxon>Streptophyta</taxon>
        <taxon>Embryophyta</taxon>
        <taxon>Tracheophyta</taxon>
        <taxon>Spermatophyta</taxon>
        <taxon>Magnoliopsida</taxon>
        <taxon>eudicotyledons</taxon>
        <taxon>Gunneridae</taxon>
        <taxon>Pentapetalae</taxon>
        <taxon>rosids</taxon>
        <taxon>malvids</taxon>
        <taxon>Myrtales</taxon>
        <taxon>Melastomataceae</taxon>
        <taxon>Melastomatoideae</taxon>
        <taxon>Melastomateae</taxon>
        <taxon>Melastoma</taxon>
    </lineage>
</organism>
<protein>
    <submittedName>
        <fullName evidence="1">Uncharacterized protein</fullName>
    </submittedName>
</protein>